<organism evidence="1">
    <name type="scientific">Cnaphalocrocis medinalis granulovirus</name>
    <dbReference type="NCBI Taxonomy" id="1750712"/>
    <lineage>
        <taxon>Viruses</taxon>
        <taxon>Viruses incertae sedis</taxon>
        <taxon>Naldaviricetes</taxon>
        <taxon>Lefavirales</taxon>
        <taxon>Baculoviridae</taxon>
        <taxon>Betabaculovirus</taxon>
        <taxon>Betabaculovirus cnamedinalis</taxon>
    </lineage>
</organism>
<name>A0A109P622_9BBAC</name>
<proteinExistence type="predicted"/>
<sequence>MNRNSQQSPLASTSGADYLPAEELPPQFKGNNLQYLSNNGFYLCAKIPQFNVTDLTILQNMLNSYFNSVLRDKDWVYDIVRYEGDIAVGFMYFLTRLYEFTNDNLIHFNMYKMIMYNMYREWCKYVACLYPLVENLNGANATKEIMNIINQSVYSVYKFAQRTKKITPIDRFDKIINDKPMDDSIAMYHTIFGIQAELTTLYTSAIKKLKETNLKLHNNEQITPTKDLTMNNVQFKLPYAPNSIKTTPMNFIVLRKQV</sequence>
<accession>A0A109P622</accession>
<reference evidence="1" key="1">
    <citation type="journal article" date="2016" name="PLoS ONE">
        <title>Genome of Cnaphalocrocis medinalis Granulovirus, the First Crambidae-Infecting Betabaculovirus Isolated from Rice Leaffolder to Sequenced.</title>
        <authorList>
            <person name="Han G."/>
            <person name="Xu J."/>
            <person name="Liu Q."/>
            <person name="Li C."/>
            <person name="Xu H."/>
            <person name="Lu Z."/>
        </authorList>
    </citation>
    <scope>NUCLEOTIDE SEQUENCE</scope>
</reference>
<protein>
    <submittedName>
        <fullName evidence="1">Uncharacterized protein</fullName>
    </submittedName>
</protein>
<evidence type="ECO:0000313" key="1">
    <source>
        <dbReference type="EMBL" id="ALN42059.1"/>
    </source>
</evidence>
<dbReference type="EMBL" id="KP658210">
    <property type="protein sequence ID" value="ALN42059.1"/>
    <property type="molecule type" value="Genomic_DNA"/>
</dbReference>